<proteinExistence type="predicted"/>
<dbReference type="Pfam" id="PF00132">
    <property type="entry name" value="Hexapep"/>
    <property type="match status" value="1"/>
</dbReference>
<dbReference type="PROSITE" id="PS00101">
    <property type="entry name" value="HEXAPEP_TRANSFERASES"/>
    <property type="match status" value="1"/>
</dbReference>
<keyword evidence="2" id="KW-0677">Repeat</keyword>
<dbReference type="Proteomes" id="UP000027036">
    <property type="component" value="Unassembled WGS sequence"/>
</dbReference>
<dbReference type="AlphaFoldDB" id="A0A836Z2X7"/>
<dbReference type="Gene3D" id="2.160.10.10">
    <property type="entry name" value="Hexapeptide repeat proteins"/>
    <property type="match status" value="1"/>
</dbReference>
<dbReference type="InterPro" id="IPR018357">
    <property type="entry name" value="Hexapep_transf_CS"/>
</dbReference>
<dbReference type="InterPro" id="IPR001451">
    <property type="entry name" value="Hexapep"/>
</dbReference>
<evidence type="ECO:0000256" key="1">
    <source>
        <dbReference type="ARBA" id="ARBA00022679"/>
    </source>
</evidence>
<feature type="non-terminal residue" evidence="4">
    <location>
        <position position="1"/>
    </location>
</feature>
<dbReference type="SUPFAM" id="SSF51161">
    <property type="entry name" value="Trimeric LpxA-like enzymes"/>
    <property type="match status" value="1"/>
</dbReference>
<dbReference type="GO" id="GO:0016746">
    <property type="term" value="F:acyltransferase activity"/>
    <property type="evidence" value="ECO:0007669"/>
    <property type="project" value="UniProtKB-KW"/>
</dbReference>
<evidence type="ECO:0008006" key="6">
    <source>
        <dbReference type="Google" id="ProtNLM"/>
    </source>
</evidence>
<comment type="caution">
    <text evidence="4">The sequence shown here is derived from an EMBL/GenBank/DDBJ whole genome shotgun (WGS) entry which is preliminary data.</text>
</comment>
<reference evidence="4 5" key="1">
    <citation type="submission" date="2014-02" db="EMBL/GenBank/DDBJ databases">
        <title>Comparative genomics of Haemophilus parasuis isolated from pig lungs.</title>
        <authorList>
            <person name="Kittichotirat W."/>
            <person name="Bumgarner R.E."/>
            <person name="Lawrence P."/>
        </authorList>
    </citation>
    <scope>NUCLEOTIDE SEQUENCE [LARGE SCALE GENOMIC DNA]</scope>
    <source>
        <strain evidence="4 5">HPS10</strain>
    </source>
</reference>
<dbReference type="PANTHER" id="PTHR42811">
    <property type="entry name" value="SERINE ACETYLTRANSFERASE"/>
    <property type="match status" value="1"/>
</dbReference>
<protein>
    <recommendedName>
        <fullName evidence="6">Serine acetyltransferase</fullName>
    </recommendedName>
</protein>
<organism evidence="4 5">
    <name type="scientific">Glaesserella parasuis HPS10</name>
    <dbReference type="NCBI Taxonomy" id="1450514"/>
    <lineage>
        <taxon>Bacteria</taxon>
        <taxon>Pseudomonadati</taxon>
        <taxon>Pseudomonadota</taxon>
        <taxon>Gammaproteobacteria</taxon>
        <taxon>Pasteurellales</taxon>
        <taxon>Pasteurellaceae</taxon>
        <taxon>Glaesserella</taxon>
    </lineage>
</organism>
<name>A0A836Z2X7_GLAPU</name>
<keyword evidence="1" id="KW-0808">Transferase</keyword>
<evidence type="ECO:0000313" key="4">
    <source>
        <dbReference type="EMBL" id="KDB47803.1"/>
    </source>
</evidence>
<evidence type="ECO:0000256" key="3">
    <source>
        <dbReference type="ARBA" id="ARBA00023315"/>
    </source>
</evidence>
<gene>
    <name evidence="4" type="ORF">HPS10_05850</name>
</gene>
<dbReference type="InterPro" id="IPR011004">
    <property type="entry name" value="Trimer_LpxA-like_sf"/>
</dbReference>
<dbReference type="EMBL" id="JDSO01000065">
    <property type="protein sequence ID" value="KDB47803.1"/>
    <property type="molecule type" value="Genomic_DNA"/>
</dbReference>
<keyword evidence="3" id="KW-0012">Acyltransferase</keyword>
<evidence type="ECO:0000256" key="2">
    <source>
        <dbReference type="ARBA" id="ARBA00022737"/>
    </source>
</evidence>
<accession>A0A836Z2X7</accession>
<sequence length="89" mass="9532">VTLGGTGKEHGDRHPKIREGVMIGAGAKILGNIEIGRYSKIGANSVVLQAVPEYATAAGVPARIIGHSQQQKPAFEMNQYFDDTNKEIN</sequence>
<evidence type="ECO:0000313" key="5">
    <source>
        <dbReference type="Proteomes" id="UP000027036"/>
    </source>
</evidence>